<keyword evidence="10 11" id="KW-0456">Lyase</keyword>
<dbReference type="Pfam" id="PF00544">
    <property type="entry name" value="Pectate_lyase_4"/>
    <property type="match status" value="1"/>
</dbReference>
<evidence type="ECO:0000256" key="5">
    <source>
        <dbReference type="ARBA" id="ARBA00012272"/>
    </source>
</evidence>
<sequence length="281" mass="29614">TTGGAGGASTTVTTLDDLVACAKQEAAAICIVDGTIEGAEAVQVTSDTTILGKDSNAILKGVGLKINGKSGKPVTNVIVRNLSIDKVLATTGDAIGMQFVENVWVDHCDLQGDRTQSDKDKYDGLFDVTHGSDYVTITNSFLHNHWKGSLIGHSDNNGDEDTGHLTVTFANNYFYDLNSRAPSFRFGTGHIFNNYYEKISDGINSRLGAELLVESNVFSDVDKPLYSVDGDGFAVSNDNDFGSGESTITAGDVSVPYKYTLLGSSAVKAAVVGTAGATLTF</sequence>
<dbReference type="GO" id="GO:0000272">
    <property type="term" value="P:polysaccharide catabolic process"/>
    <property type="evidence" value="ECO:0007669"/>
    <property type="project" value="UniProtKB-KW"/>
</dbReference>
<dbReference type="STRING" id="1141098.A0A1Y2EGE9"/>
<keyword evidence="11" id="KW-0624">Polysaccharide degradation</keyword>
<dbReference type="SMART" id="SM00656">
    <property type="entry name" value="Amb_all"/>
    <property type="match status" value="1"/>
</dbReference>
<organism evidence="13 14">
    <name type="scientific">Pseudomassariella vexata</name>
    <dbReference type="NCBI Taxonomy" id="1141098"/>
    <lineage>
        <taxon>Eukaryota</taxon>
        <taxon>Fungi</taxon>
        <taxon>Dikarya</taxon>
        <taxon>Ascomycota</taxon>
        <taxon>Pezizomycotina</taxon>
        <taxon>Sordariomycetes</taxon>
        <taxon>Xylariomycetidae</taxon>
        <taxon>Amphisphaeriales</taxon>
        <taxon>Pseudomassariaceae</taxon>
        <taxon>Pseudomassariella</taxon>
    </lineage>
</organism>
<evidence type="ECO:0000313" key="13">
    <source>
        <dbReference type="EMBL" id="ORY70384.1"/>
    </source>
</evidence>
<dbReference type="InterPro" id="IPR045032">
    <property type="entry name" value="PEL"/>
</dbReference>
<dbReference type="GO" id="GO:0005576">
    <property type="term" value="C:extracellular region"/>
    <property type="evidence" value="ECO:0007669"/>
    <property type="project" value="UniProtKB-SubCell"/>
</dbReference>
<evidence type="ECO:0000259" key="12">
    <source>
        <dbReference type="SMART" id="SM00656"/>
    </source>
</evidence>
<dbReference type="EMBL" id="MCFJ01000002">
    <property type="protein sequence ID" value="ORY70384.1"/>
    <property type="molecule type" value="Genomic_DNA"/>
</dbReference>
<dbReference type="RefSeq" id="XP_040720334.1">
    <property type="nucleotide sequence ID" value="XM_040854486.1"/>
</dbReference>
<name>A0A1Y2EGE9_9PEZI</name>
<evidence type="ECO:0000256" key="3">
    <source>
        <dbReference type="ARBA" id="ARBA00004613"/>
    </source>
</evidence>
<feature type="domain" description="Pectate lyase" evidence="12">
    <location>
        <begin position="5"/>
        <end position="224"/>
    </location>
</feature>
<comment type="subcellular location">
    <subcellularLocation>
        <location evidence="3 11">Secreted</location>
    </subcellularLocation>
</comment>
<dbReference type="SUPFAM" id="SSF51126">
    <property type="entry name" value="Pectin lyase-like"/>
    <property type="match status" value="1"/>
</dbReference>
<evidence type="ECO:0000256" key="11">
    <source>
        <dbReference type="RuleBase" id="RU361173"/>
    </source>
</evidence>
<evidence type="ECO:0000256" key="8">
    <source>
        <dbReference type="ARBA" id="ARBA00022729"/>
    </source>
</evidence>
<accession>A0A1Y2EGE9</accession>
<keyword evidence="9" id="KW-0106">Calcium</keyword>
<evidence type="ECO:0000256" key="9">
    <source>
        <dbReference type="ARBA" id="ARBA00022837"/>
    </source>
</evidence>
<dbReference type="Proteomes" id="UP000193689">
    <property type="component" value="Unassembled WGS sequence"/>
</dbReference>
<dbReference type="InterPro" id="IPR012334">
    <property type="entry name" value="Pectin_lyas_fold"/>
</dbReference>
<evidence type="ECO:0000256" key="7">
    <source>
        <dbReference type="ARBA" id="ARBA00022723"/>
    </source>
</evidence>
<reference evidence="13 14" key="1">
    <citation type="submission" date="2016-07" db="EMBL/GenBank/DDBJ databases">
        <title>Pervasive Adenine N6-methylation of Active Genes in Fungi.</title>
        <authorList>
            <consortium name="DOE Joint Genome Institute"/>
            <person name="Mondo S.J."/>
            <person name="Dannebaum R.O."/>
            <person name="Kuo R.C."/>
            <person name="Labutti K."/>
            <person name="Haridas S."/>
            <person name="Kuo A."/>
            <person name="Salamov A."/>
            <person name="Ahrendt S.R."/>
            <person name="Lipzen A."/>
            <person name="Sullivan W."/>
            <person name="Andreopoulos W.B."/>
            <person name="Clum A."/>
            <person name="Lindquist E."/>
            <person name="Daum C."/>
            <person name="Ramamoorthy G.K."/>
            <person name="Gryganskyi A."/>
            <person name="Culley D."/>
            <person name="Magnuson J.K."/>
            <person name="James T.Y."/>
            <person name="O'Malley M.A."/>
            <person name="Stajich J.E."/>
            <person name="Spatafora J.W."/>
            <person name="Visel A."/>
            <person name="Grigoriev I.V."/>
        </authorList>
    </citation>
    <scope>NUCLEOTIDE SEQUENCE [LARGE SCALE GENOMIC DNA]</scope>
    <source>
        <strain evidence="13 14">CBS 129021</strain>
    </source>
</reference>
<feature type="non-terminal residue" evidence="13">
    <location>
        <position position="281"/>
    </location>
</feature>
<dbReference type="GO" id="GO:0030570">
    <property type="term" value="F:pectate lyase activity"/>
    <property type="evidence" value="ECO:0007669"/>
    <property type="project" value="UniProtKB-EC"/>
</dbReference>
<dbReference type="OrthoDB" id="1637350at2759"/>
<dbReference type="InterPro" id="IPR011050">
    <property type="entry name" value="Pectin_lyase_fold/virulence"/>
</dbReference>
<keyword evidence="11" id="KW-0119">Carbohydrate metabolism</keyword>
<evidence type="ECO:0000256" key="6">
    <source>
        <dbReference type="ARBA" id="ARBA00022525"/>
    </source>
</evidence>
<comment type="similarity">
    <text evidence="4 11">Belongs to the polysaccharide lyase 1 family.</text>
</comment>
<comment type="catalytic activity">
    <reaction evidence="1">
        <text>Eliminative cleavage of (1-&gt;4)-alpha-D-galacturonan to give oligosaccharides with 4-deoxy-alpha-D-galact-4-enuronosyl groups at their non-reducing ends.</text>
        <dbReference type="EC" id="4.2.2.2"/>
    </reaction>
</comment>
<evidence type="ECO:0000256" key="4">
    <source>
        <dbReference type="ARBA" id="ARBA00010980"/>
    </source>
</evidence>
<keyword evidence="14" id="KW-1185">Reference proteome</keyword>
<dbReference type="Gene3D" id="2.160.20.10">
    <property type="entry name" value="Single-stranded right-handed beta-helix, Pectin lyase-like"/>
    <property type="match status" value="1"/>
</dbReference>
<evidence type="ECO:0000256" key="10">
    <source>
        <dbReference type="ARBA" id="ARBA00023239"/>
    </source>
</evidence>
<dbReference type="PANTHER" id="PTHR31683">
    <property type="entry name" value="PECTATE LYASE 18-RELATED"/>
    <property type="match status" value="1"/>
</dbReference>
<protein>
    <recommendedName>
        <fullName evidence="5">pectate lyase</fullName>
        <ecNumber evidence="5">4.2.2.2</ecNumber>
    </recommendedName>
</protein>
<dbReference type="GeneID" id="63770698"/>
<comment type="caution">
    <text evidence="13">The sequence shown here is derived from an EMBL/GenBank/DDBJ whole genome shotgun (WGS) entry which is preliminary data.</text>
</comment>
<dbReference type="AlphaFoldDB" id="A0A1Y2EGE9"/>
<proteinExistence type="inferred from homology"/>
<comment type="cofactor">
    <cofactor evidence="2">
        <name>Ca(2+)</name>
        <dbReference type="ChEBI" id="CHEBI:29108"/>
    </cofactor>
</comment>
<dbReference type="InParanoid" id="A0A1Y2EGE9"/>
<gene>
    <name evidence="13" type="ORF">BCR38DRAFT_294254</name>
</gene>
<keyword evidence="6 11" id="KW-0964">Secreted</keyword>
<evidence type="ECO:0000256" key="2">
    <source>
        <dbReference type="ARBA" id="ARBA00001913"/>
    </source>
</evidence>
<evidence type="ECO:0000313" key="14">
    <source>
        <dbReference type="Proteomes" id="UP000193689"/>
    </source>
</evidence>
<dbReference type="FunFam" id="2.160.20.10:FF:000036">
    <property type="entry name" value="Pectate lyase A"/>
    <property type="match status" value="1"/>
</dbReference>
<keyword evidence="8" id="KW-0732">Signal</keyword>
<evidence type="ECO:0000256" key="1">
    <source>
        <dbReference type="ARBA" id="ARBA00000695"/>
    </source>
</evidence>
<feature type="non-terminal residue" evidence="13">
    <location>
        <position position="1"/>
    </location>
</feature>
<dbReference type="InterPro" id="IPR002022">
    <property type="entry name" value="Pec_lyase"/>
</dbReference>
<dbReference type="GO" id="GO:0046872">
    <property type="term" value="F:metal ion binding"/>
    <property type="evidence" value="ECO:0007669"/>
    <property type="project" value="UniProtKB-KW"/>
</dbReference>
<dbReference type="EC" id="4.2.2.2" evidence="5"/>
<keyword evidence="7" id="KW-0479">Metal-binding</keyword>
<dbReference type="PANTHER" id="PTHR31683:SF18">
    <property type="entry name" value="PECTATE LYASE 21-RELATED"/>
    <property type="match status" value="1"/>
</dbReference>